<keyword evidence="1" id="KW-0472">Membrane</keyword>
<gene>
    <name evidence="2" type="ORF">HMPREF0072_0116</name>
</gene>
<feature type="non-terminal residue" evidence="2">
    <location>
        <position position="1"/>
    </location>
</feature>
<keyword evidence="3" id="KW-1185">Reference proteome</keyword>
<protein>
    <submittedName>
        <fullName evidence="2">Uncharacterized protein</fullName>
    </submittedName>
</protein>
<dbReference type="EMBL" id="ABYO01000009">
    <property type="protein sequence ID" value="EEI87313.1"/>
    <property type="molecule type" value="Genomic_DNA"/>
</dbReference>
<comment type="caution">
    <text evidence="2">The sequence shown here is derived from an EMBL/GenBank/DDBJ whole genome shotgun (WGS) entry which is preliminary data.</text>
</comment>
<feature type="transmembrane region" description="Helical" evidence="1">
    <location>
        <begin position="20"/>
        <end position="48"/>
    </location>
</feature>
<dbReference type="HOGENOM" id="CLU_3091639_0_0_9"/>
<evidence type="ECO:0000313" key="2">
    <source>
        <dbReference type="EMBL" id="EEI87313.1"/>
    </source>
</evidence>
<proteinExistence type="predicted"/>
<organism evidence="2 3">
    <name type="scientific">Anaerococcus lactolyticus ATCC 51172</name>
    <dbReference type="NCBI Taxonomy" id="525254"/>
    <lineage>
        <taxon>Bacteria</taxon>
        <taxon>Bacillati</taxon>
        <taxon>Bacillota</taxon>
        <taxon>Tissierellia</taxon>
        <taxon>Tissierellales</taxon>
        <taxon>Peptoniphilaceae</taxon>
        <taxon>Anaerococcus</taxon>
    </lineage>
</organism>
<accession>C2BCP6</accession>
<reference evidence="2 3" key="1">
    <citation type="submission" date="2008-10" db="EMBL/GenBank/DDBJ databases">
        <authorList>
            <person name="Qin X."/>
            <person name="Bachman B."/>
            <person name="Battles P."/>
            <person name="Bell A."/>
            <person name="Bess C."/>
            <person name="Bickham C."/>
            <person name="Chaboub L."/>
            <person name="Chen D."/>
            <person name="Coyle M."/>
            <person name="Deiros D.R."/>
            <person name="Dinh H."/>
            <person name="Forbes L."/>
            <person name="Fowler G."/>
            <person name="Francisco L."/>
            <person name="Fu Q."/>
            <person name="Gubbala S."/>
            <person name="Hale W."/>
            <person name="Han Y."/>
            <person name="Hemphill L."/>
            <person name="Highlander S.K."/>
            <person name="Hirani K."/>
            <person name="Hogues M."/>
            <person name="Jackson L."/>
            <person name="Jakkamsetti A."/>
            <person name="Javaid M."/>
            <person name="Jiang H."/>
            <person name="Korchina V."/>
            <person name="Kovar C."/>
            <person name="Lara F."/>
            <person name="Lee S."/>
            <person name="Mata R."/>
            <person name="Mathew T."/>
            <person name="Moen C."/>
            <person name="Morales K."/>
            <person name="Munidasa M."/>
            <person name="Nazareth L."/>
            <person name="Ngo R."/>
            <person name="Nguyen L."/>
            <person name="Okwuonu G."/>
            <person name="Ongeri F."/>
            <person name="Patil S."/>
            <person name="Petrosino J."/>
            <person name="Pham C."/>
            <person name="Pham P."/>
            <person name="Pu L.-L."/>
            <person name="Puazo M."/>
            <person name="Raj R."/>
            <person name="Reid J."/>
            <person name="Rouhana J."/>
            <person name="Saada N."/>
            <person name="Shang Y."/>
            <person name="Simmons D."/>
            <person name="Thornton R."/>
            <person name="Warren J."/>
            <person name="Weissenberger G."/>
            <person name="Zhang J."/>
            <person name="Zhang L."/>
            <person name="Zhou C."/>
            <person name="Zhu D."/>
            <person name="Muzny D."/>
            <person name="Worley K."/>
            <person name="Gibbs R."/>
        </authorList>
    </citation>
    <scope>NUCLEOTIDE SEQUENCE [LARGE SCALE GENOMIC DNA]</scope>
    <source>
        <strain evidence="2 3">ATCC 51172</strain>
    </source>
</reference>
<dbReference type="Proteomes" id="UP000005984">
    <property type="component" value="Unassembled WGS sequence"/>
</dbReference>
<keyword evidence="1" id="KW-0812">Transmembrane</keyword>
<sequence length="52" mass="5839">SDGLSVLLDFSLLSSFFSDISLVFGTSLGFTFPFFFIYTSYFIFFSILSLAI</sequence>
<evidence type="ECO:0000313" key="3">
    <source>
        <dbReference type="Proteomes" id="UP000005984"/>
    </source>
</evidence>
<keyword evidence="1" id="KW-1133">Transmembrane helix</keyword>
<name>C2BCP6_9FIRM</name>
<dbReference type="AlphaFoldDB" id="C2BCP6"/>
<dbReference type="STRING" id="525254.HMPREF0072_0116"/>
<evidence type="ECO:0000256" key="1">
    <source>
        <dbReference type="SAM" id="Phobius"/>
    </source>
</evidence>